<sequence length="789" mass="83193">MTTDGTAPPAGRDGTAAVRPVPEPLAGTPPEPAVELMVHGVGGTTPEKMLEDARTTRVTGDATASVYRRTEDLADRPCGDTGPVREAYIWCNLTSGNGARALWLLLLPFTIVNLAHWMRPAAPGPRRTDRLYDTLVRLTALSLTVLLAAGACAVSLDLLAWQCAASAACAEGTSWIEPFGPGHGWWAQPGRRLALAAVVPLALIALLWWLSHRTWSAYESASPPVRPRPDGGDHARLSLPGFWYGRALVARLRATHVTAALLTVAAALLTATGPYDRGGQGSTPLAVCGWLLLAATVAGGCVVAVQQARHGRTEEEPDDRPEPSVTRTLPRAAMLLLLLVVVHTGWSRPDWAATGRHPAGSVVFPVLTLVQGALVVAVALAAHRLHRQARSADRGALGGLGGACVAMLACGLGGVLTGGVAQRLADWLDPSAAPGEPGAAIAGPPVLLSWEASVIPLLLVVVLGLAVAALLHARRSKKRLAASVRDQYPDESCEPLRERSDRIASAVARASLTDHAPVLVGWISGACLVFGLTAVAGSLTGDSPSRAAADSPAVLSFTADACQALGSWLMGIGVVLLLAMGRRAYRDTASRRTIGILWDIGTFWPRAAHPFAPPCYAERAVPDLSWRMGTWVDSTGGRLIISGHSQGSVLAAAAVWQLDAATRSRIALLTHGSPLARLYGPWFPAFFGPQALDALHRDMPRWRNLWRATDPIGGPAGGGDPPVDRGPLPDPMHYGRNLQRPLPEPILGHGDYEEDPAFAQERAELFRALGHAPLAVPAQQGQAAEQRGP</sequence>
<feature type="transmembrane region" description="Helical" evidence="2">
    <location>
        <begin position="329"/>
        <end position="346"/>
    </location>
</feature>
<feature type="region of interest" description="Disordered" evidence="1">
    <location>
        <begin position="1"/>
        <end position="31"/>
    </location>
</feature>
<dbReference type="EMBL" id="JAVREV010000004">
    <property type="protein sequence ID" value="MDT0442722.1"/>
    <property type="molecule type" value="Genomic_DNA"/>
</dbReference>
<dbReference type="InterPro" id="IPR029058">
    <property type="entry name" value="AB_hydrolase_fold"/>
</dbReference>
<name>A0ABU2S169_9ACTN</name>
<feature type="transmembrane region" description="Helical" evidence="2">
    <location>
        <begin position="454"/>
        <end position="473"/>
    </location>
</feature>
<feature type="transmembrane region" description="Helical" evidence="2">
    <location>
        <begin position="254"/>
        <end position="272"/>
    </location>
</feature>
<feature type="transmembrane region" description="Helical" evidence="2">
    <location>
        <begin position="397"/>
        <end position="421"/>
    </location>
</feature>
<feature type="transmembrane region" description="Helical" evidence="2">
    <location>
        <begin position="366"/>
        <end position="385"/>
    </location>
</feature>
<dbReference type="SUPFAM" id="SSF53474">
    <property type="entry name" value="alpha/beta-Hydrolases"/>
    <property type="match status" value="1"/>
</dbReference>
<keyword evidence="2" id="KW-0472">Membrane</keyword>
<reference evidence="4" key="1">
    <citation type="submission" date="2023-07" db="EMBL/GenBank/DDBJ databases">
        <title>30 novel species of actinomycetes from the DSMZ collection.</title>
        <authorList>
            <person name="Nouioui I."/>
        </authorList>
    </citation>
    <scope>NUCLEOTIDE SEQUENCE [LARGE SCALE GENOMIC DNA]</scope>
    <source>
        <strain evidence="4">DSM 41886</strain>
    </source>
</reference>
<feature type="compositionally biased region" description="Pro residues" evidence="1">
    <location>
        <begin position="21"/>
        <end position="31"/>
    </location>
</feature>
<dbReference type="RefSeq" id="WP_311617137.1">
    <property type="nucleotide sequence ID" value="NZ_JAVREV010000004.1"/>
</dbReference>
<feature type="transmembrane region" description="Helical" evidence="2">
    <location>
        <begin position="193"/>
        <end position="210"/>
    </location>
</feature>
<evidence type="ECO:0000313" key="3">
    <source>
        <dbReference type="EMBL" id="MDT0442722.1"/>
    </source>
</evidence>
<keyword evidence="4" id="KW-1185">Reference proteome</keyword>
<comment type="caution">
    <text evidence="3">The sequence shown here is derived from an EMBL/GenBank/DDBJ whole genome shotgun (WGS) entry which is preliminary data.</text>
</comment>
<feature type="transmembrane region" description="Helical" evidence="2">
    <location>
        <begin position="561"/>
        <end position="581"/>
    </location>
</feature>
<feature type="region of interest" description="Disordered" evidence="1">
    <location>
        <begin position="711"/>
        <end position="733"/>
    </location>
</feature>
<evidence type="ECO:0000313" key="4">
    <source>
        <dbReference type="Proteomes" id="UP001183615"/>
    </source>
</evidence>
<dbReference type="Proteomes" id="UP001183615">
    <property type="component" value="Unassembled WGS sequence"/>
</dbReference>
<feature type="transmembrane region" description="Helical" evidence="2">
    <location>
        <begin position="519"/>
        <end position="541"/>
    </location>
</feature>
<evidence type="ECO:0008006" key="5">
    <source>
        <dbReference type="Google" id="ProtNLM"/>
    </source>
</evidence>
<feature type="transmembrane region" description="Helical" evidence="2">
    <location>
        <begin position="284"/>
        <end position="305"/>
    </location>
</feature>
<keyword evidence="2" id="KW-0812">Transmembrane</keyword>
<feature type="transmembrane region" description="Helical" evidence="2">
    <location>
        <begin position="101"/>
        <end position="118"/>
    </location>
</feature>
<evidence type="ECO:0000256" key="2">
    <source>
        <dbReference type="SAM" id="Phobius"/>
    </source>
</evidence>
<evidence type="ECO:0000256" key="1">
    <source>
        <dbReference type="SAM" id="MobiDB-lite"/>
    </source>
</evidence>
<organism evidence="3 4">
    <name type="scientific">Streptomyces johnsoniae</name>
    <dbReference type="NCBI Taxonomy" id="3075532"/>
    <lineage>
        <taxon>Bacteria</taxon>
        <taxon>Bacillati</taxon>
        <taxon>Actinomycetota</taxon>
        <taxon>Actinomycetes</taxon>
        <taxon>Kitasatosporales</taxon>
        <taxon>Streptomycetaceae</taxon>
        <taxon>Streptomyces</taxon>
    </lineage>
</organism>
<keyword evidence="2" id="KW-1133">Transmembrane helix</keyword>
<feature type="transmembrane region" description="Helical" evidence="2">
    <location>
        <begin position="138"/>
        <end position="156"/>
    </location>
</feature>
<protein>
    <recommendedName>
        <fullName evidence="5">Integral membrane protein</fullName>
    </recommendedName>
</protein>
<gene>
    <name evidence="3" type="ORF">RM779_08940</name>
</gene>
<proteinExistence type="predicted"/>
<accession>A0ABU2S169</accession>